<comment type="caution">
    <text evidence="7">The sequence shown here is derived from an EMBL/GenBank/DDBJ whole genome shotgun (WGS) entry which is preliminary data.</text>
</comment>
<evidence type="ECO:0000256" key="1">
    <source>
        <dbReference type="ARBA" id="ARBA00004141"/>
    </source>
</evidence>
<keyword evidence="3 5" id="KW-1133">Transmembrane helix</keyword>
<organism evidence="7 8">
    <name type="scientific">Dongia soli</name>
    <dbReference type="NCBI Taxonomy" id="600628"/>
    <lineage>
        <taxon>Bacteria</taxon>
        <taxon>Pseudomonadati</taxon>
        <taxon>Pseudomonadota</taxon>
        <taxon>Alphaproteobacteria</taxon>
        <taxon>Rhodospirillales</taxon>
        <taxon>Dongiaceae</taxon>
        <taxon>Dongia</taxon>
    </lineage>
</organism>
<feature type="transmembrane region" description="Helical" evidence="5">
    <location>
        <begin position="104"/>
        <end position="123"/>
    </location>
</feature>
<dbReference type="InterPro" id="IPR050638">
    <property type="entry name" value="AA-Vitamin_Transporters"/>
</dbReference>
<dbReference type="InterPro" id="IPR000620">
    <property type="entry name" value="EamA_dom"/>
</dbReference>
<name>A0ABU5EBA6_9PROT</name>
<feature type="transmembrane region" description="Helical" evidence="5">
    <location>
        <begin position="20"/>
        <end position="41"/>
    </location>
</feature>
<comment type="subcellular location">
    <subcellularLocation>
        <location evidence="1">Membrane</location>
        <topology evidence="1">Multi-pass membrane protein</topology>
    </subcellularLocation>
</comment>
<dbReference type="SUPFAM" id="SSF103481">
    <property type="entry name" value="Multidrug resistance efflux transporter EmrE"/>
    <property type="match status" value="2"/>
</dbReference>
<keyword evidence="2 5" id="KW-0812">Transmembrane</keyword>
<evidence type="ECO:0000313" key="8">
    <source>
        <dbReference type="Proteomes" id="UP001279642"/>
    </source>
</evidence>
<feature type="transmembrane region" description="Helical" evidence="5">
    <location>
        <begin position="47"/>
        <end position="66"/>
    </location>
</feature>
<feature type="domain" description="EamA" evidence="6">
    <location>
        <begin position="167"/>
        <end position="299"/>
    </location>
</feature>
<reference evidence="7 8" key="1">
    <citation type="journal article" date="2016" name="Antonie Van Leeuwenhoek">
        <title>Dongia soli sp. nov., isolated from soil from Dokdo, Korea.</title>
        <authorList>
            <person name="Kim D.U."/>
            <person name="Lee H."/>
            <person name="Kim H."/>
            <person name="Kim S.G."/>
            <person name="Ka J.O."/>
        </authorList>
    </citation>
    <scope>NUCLEOTIDE SEQUENCE [LARGE SCALE GENOMIC DNA]</scope>
    <source>
        <strain evidence="7 8">D78</strain>
    </source>
</reference>
<feature type="transmembrane region" description="Helical" evidence="5">
    <location>
        <begin position="284"/>
        <end position="305"/>
    </location>
</feature>
<feature type="transmembrane region" description="Helical" evidence="5">
    <location>
        <begin position="135"/>
        <end position="152"/>
    </location>
</feature>
<evidence type="ECO:0000313" key="7">
    <source>
        <dbReference type="EMBL" id="MDY0883162.1"/>
    </source>
</evidence>
<dbReference type="Pfam" id="PF00892">
    <property type="entry name" value="EamA"/>
    <property type="match status" value="2"/>
</dbReference>
<gene>
    <name evidence="7" type="ORF">SMD27_09930</name>
</gene>
<accession>A0ABU5EBA6</accession>
<dbReference type="PANTHER" id="PTHR32322">
    <property type="entry name" value="INNER MEMBRANE TRANSPORTER"/>
    <property type="match status" value="1"/>
</dbReference>
<dbReference type="EMBL" id="JAXCLW010000002">
    <property type="protein sequence ID" value="MDY0883162.1"/>
    <property type="molecule type" value="Genomic_DNA"/>
</dbReference>
<keyword evidence="8" id="KW-1185">Reference proteome</keyword>
<feature type="transmembrane region" description="Helical" evidence="5">
    <location>
        <begin position="258"/>
        <end position="278"/>
    </location>
</feature>
<evidence type="ECO:0000256" key="5">
    <source>
        <dbReference type="SAM" id="Phobius"/>
    </source>
</evidence>
<feature type="transmembrane region" description="Helical" evidence="5">
    <location>
        <begin position="78"/>
        <end position="98"/>
    </location>
</feature>
<protein>
    <submittedName>
        <fullName evidence="7">DMT family transporter</fullName>
    </submittedName>
</protein>
<proteinExistence type="predicted"/>
<dbReference type="RefSeq" id="WP_320508207.1">
    <property type="nucleotide sequence ID" value="NZ_JAXCLW010000002.1"/>
</dbReference>
<feature type="domain" description="EamA" evidence="6">
    <location>
        <begin position="22"/>
        <end position="152"/>
    </location>
</feature>
<feature type="transmembrane region" description="Helical" evidence="5">
    <location>
        <begin position="224"/>
        <end position="246"/>
    </location>
</feature>
<evidence type="ECO:0000256" key="3">
    <source>
        <dbReference type="ARBA" id="ARBA00022989"/>
    </source>
</evidence>
<feature type="transmembrane region" description="Helical" evidence="5">
    <location>
        <begin position="164"/>
        <end position="184"/>
    </location>
</feature>
<evidence type="ECO:0000259" key="6">
    <source>
        <dbReference type="Pfam" id="PF00892"/>
    </source>
</evidence>
<dbReference type="InterPro" id="IPR037185">
    <property type="entry name" value="EmrE-like"/>
</dbReference>
<evidence type="ECO:0000256" key="4">
    <source>
        <dbReference type="ARBA" id="ARBA00023136"/>
    </source>
</evidence>
<evidence type="ECO:0000256" key="2">
    <source>
        <dbReference type="ARBA" id="ARBA00022692"/>
    </source>
</evidence>
<keyword evidence="4 5" id="KW-0472">Membrane</keyword>
<dbReference type="Proteomes" id="UP001279642">
    <property type="component" value="Unassembled WGS sequence"/>
</dbReference>
<sequence length="310" mass="32713">MSFNAVSPLPSAPHLSGRDWALLIALSIIWGGSFFFAKIAIQELPPLTVALGRVGIGAIALILILLASGQAFPRDLRLWRDFLIMGLLNNMIPFSLIFWGQQHIASGLASILNATTPLFTLILAQILTHDDRITAPRLGGIALGFLGVAVMIGPDALQGFSLNLGSELAILGAALSYGFAGIFGRRFRGLSPLLPATGQVTCSALLLLPIVCVVDRPWALPMPGTVTCIAVFGLGLLCTALAYVIFFRILRSAGPTNLALVTFLIPVSALLLGISILGEDVAPRHFGGMALIFAGLAVIDGRLFARLKPA</sequence>
<dbReference type="PANTHER" id="PTHR32322:SF9">
    <property type="entry name" value="AMINO-ACID METABOLITE EFFLUX PUMP-RELATED"/>
    <property type="match status" value="1"/>
</dbReference>